<evidence type="ECO:0000256" key="2">
    <source>
        <dbReference type="ARBA" id="ARBA00023015"/>
    </source>
</evidence>
<dbReference type="PANTHER" id="PTHR30419:SF30">
    <property type="entry name" value="LYSR FAMILY TRANSCRIPTIONAL REGULATOR"/>
    <property type="match status" value="1"/>
</dbReference>
<dbReference type="Proteomes" id="UP000031843">
    <property type="component" value="Chromosome secondary"/>
</dbReference>
<dbReference type="STRING" id="68895.RR42_s1489"/>
<dbReference type="PRINTS" id="PR00039">
    <property type="entry name" value="HTHLYSR"/>
</dbReference>
<dbReference type="Gene3D" id="3.40.190.10">
    <property type="entry name" value="Periplasmic binding protein-like II"/>
    <property type="match status" value="2"/>
</dbReference>
<dbReference type="KEGG" id="cbw:RR42_s1489"/>
<evidence type="ECO:0000256" key="1">
    <source>
        <dbReference type="ARBA" id="ARBA00009437"/>
    </source>
</evidence>
<evidence type="ECO:0000256" key="4">
    <source>
        <dbReference type="ARBA" id="ARBA00023163"/>
    </source>
</evidence>
<dbReference type="Pfam" id="PF00126">
    <property type="entry name" value="HTH_1"/>
    <property type="match status" value="1"/>
</dbReference>
<dbReference type="GO" id="GO:0005829">
    <property type="term" value="C:cytosol"/>
    <property type="evidence" value="ECO:0007669"/>
    <property type="project" value="TreeGrafter"/>
</dbReference>
<evidence type="ECO:0000313" key="6">
    <source>
        <dbReference type="EMBL" id="AJG23077.1"/>
    </source>
</evidence>
<dbReference type="PANTHER" id="PTHR30419">
    <property type="entry name" value="HTH-TYPE TRANSCRIPTIONAL REGULATOR YBHD"/>
    <property type="match status" value="1"/>
</dbReference>
<dbReference type="GO" id="GO:0003677">
    <property type="term" value="F:DNA binding"/>
    <property type="evidence" value="ECO:0007669"/>
    <property type="project" value="UniProtKB-KW"/>
</dbReference>
<dbReference type="Pfam" id="PF03466">
    <property type="entry name" value="LysR_substrate"/>
    <property type="match status" value="1"/>
</dbReference>
<dbReference type="EMBL" id="CP010537">
    <property type="protein sequence ID" value="AJG23077.1"/>
    <property type="molecule type" value="Genomic_DNA"/>
</dbReference>
<protein>
    <submittedName>
        <fullName evidence="6">Chromosome initiation inhibitor</fullName>
    </submittedName>
</protein>
<proteinExistence type="inferred from homology"/>
<organism evidence="6 7">
    <name type="scientific">Cupriavidus basilensis</name>
    <dbReference type="NCBI Taxonomy" id="68895"/>
    <lineage>
        <taxon>Bacteria</taxon>
        <taxon>Pseudomonadati</taxon>
        <taxon>Pseudomonadota</taxon>
        <taxon>Betaproteobacteria</taxon>
        <taxon>Burkholderiales</taxon>
        <taxon>Burkholderiaceae</taxon>
        <taxon>Cupriavidus</taxon>
    </lineage>
</organism>
<dbReference type="GO" id="GO:0003700">
    <property type="term" value="F:DNA-binding transcription factor activity"/>
    <property type="evidence" value="ECO:0007669"/>
    <property type="project" value="InterPro"/>
</dbReference>
<evidence type="ECO:0000313" key="7">
    <source>
        <dbReference type="Proteomes" id="UP000031843"/>
    </source>
</evidence>
<dbReference type="PROSITE" id="PS50931">
    <property type="entry name" value="HTH_LYSR"/>
    <property type="match status" value="1"/>
</dbReference>
<reference evidence="6 7" key="1">
    <citation type="journal article" date="2015" name="Genome Announc.">
        <title>Complete Genome Sequence of Cupriavidus basilensis 4G11, Isolated from the Oak Ridge Field Research Center Site.</title>
        <authorList>
            <person name="Ray J."/>
            <person name="Waters R.J."/>
            <person name="Skerker J.M."/>
            <person name="Kuehl J.V."/>
            <person name="Price M.N."/>
            <person name="Huang J."/>
            <person name="Chakraborty R."/>
            <person name="Arkin A.P."/>
            <person name="Deutschbauer A."/>
        </authorList>
    </citation>
    <scope>NUCLEOTIDE SEQUENCE [LARGE SCALE GENOMIC DNA]</scope>
    <source>
        <strain evidence="6">4G11</strain>
    </source>
</reference>
<keyword evidence="2" id="KW-0805">Transcription regulation</keyword>
<accession>A0A0C4YBW5</accession>
<sequence>MQFPAQRACQRFRRPVESHLEATSHADHNARLPFFRAARFAINMSAHHPAGHHMKLNQLRALAAVAETGSIQEASRILHLTQPALSKAIKELESSVGATLFVRSSKGVQLTPYGQRLVSHARLISENVRRAREDLEDMKGTVQSEITVGVTPVTALMRPMAACLGTFRREFPNARLRVLEMRPAQLLEHLREGTMDFAVTSQLLPLDRGLDCTQVCRLPTVIGARRGHALRAARSVRVLQQADWLALDPLSDASSPFHQLFAANGLAVPARVVECTSMGLALDLCWQVDTLILLSSESLGSKYITERMDFIEVAEPVPDRIISLVSRDRHVLTWAAARLHDAVLQALADHYPPPRSTAAP</sequence>
<dbReference type="Gene3D" id="1.10.10.10">
    <property type="entry name" value="Winged helix-like DNA-binding domain superfamily/Winged helix DNA-binding domain"/>
    <property type="match status" value="1"/>
</dbReference>
<keyword evidence="4" id="KW-0804">Transcription</keyword>
<dbReference type="InterPro" id="IPR050950">
    <property type="entry name" value="HTH-type_LysR_regulators"/>
</dbReference>
<dbReference type="InterPro" id="IPR036390">
    <property type="entry name" value="WH_DNA-bd_sf"/>
</dbReference>
<comment type="similarity">
    <text evidence="1">Belongs to the LysR transcriptional regulatory family.</text>
</comment>
<evidence type="ECO:0000259" key="5">
    <source>
        <dbReference type="PROSITE" id="PS50931"/>
    </source>
</evidence>
<dbReference type="AlphaFoldDB" id="A0A0C4YBW5"/>
<dbReference type="InterPro" id="IPR000847">
    <property type="entry name" value="LysR_HTH_N"/>
</dbReference>
<dbReference type="SUPFAM" id="SSF46785">
    <property type="entry name" value="Winged helix' DNA-binding domain"/>
    <property type="match status" value="1"/>
</dbReference>
<dbReference type="InterPro" id="IPR005119">
    <property type="entry name" value="LysR_subst-bd"/>
</dbReference>
<keyword evidence="3" id="KW-0238">DNA-binding</keyword>
<dbReference type="SUPFAM" id="SSF53850">
    <property type="entry name" value="Periplasmic binding protein-like II"/>
    <property type="match status" value="1"/>
</dbReference>
<dbReference type="FunFam" id="1.10.10.10:FF:000001">
    <property type="entry name" value="LysR family transcriptional regulator"/>
    <property type="match status" value="1"/>
</dbReference>
<dbReference type="InterPro" id="IPR036388">
    <property type="entry name" value="WH-like_DNA-bd_sf"/>
</dbReference>
<name>A0A0C4YBW5_9BURK</name>
<gene>
    <name evidence="6" type="ORF">RR42_s1489</name>
</gene>
<dbReference type="CDD" id="cd05466">
    <property type="entry name" value="PBP2_LTTR_substrate"/>
    <property type="match status" value="1"/>
</dbReference>
<evidence type="ECO:0000256" key="3">
    <source>
        <dbReference type="ARBA" id="ARBA00023125"/>
    </source>
</evidence>
<feature type="domain" description="HTH lysR-type" evidence="5">
    <location>
        <begin position="54"/>
        <end position="111"/>
    </location>
</feature>
<keyword evidence="7" id="KW-1185">Reference proteome</keyword>